<organism evidence="1 2">
    <name type="scientific">Venturia nashicola</name>
    <dbReference type="NCBI Taxonomy" id="86259"/>
    <lineage>
        <taxon>Eukaryota</taxon>
        <taxon>Fungi</taxon>
        <taxon>Dikarya</taxon>
        <taxon>Ascomycota</taxon>
        <taxon>Pezizomycotina</taxon>
        <taxon>Dothideomycetes</taxon>
        <taxon>Pleosporomycetidae</taxon>
        <taxon>Venturiales</taxon>
        <taxon>Venturiaceae</taxon>
        <taxon>Venturia</taxon>
    </lineage>
</organism>
<comment type="caution">
    <text evidence="1">The sequence shown here is derived from an EMBL/GenBank/DDBJ whole genome shotgun (WGS) entry which is preliminary data.</text>
</comment>
<reference evidence="1 2" key="1">
    <citation type="submission" date="2019-04" db="EMBL/GenBank/DDBJ databases">
        <title>High contiguity whole genome sequence and gene annotation resource for two Venturia nashicola isolates.</title>
        <authorList>
            <person name="Prokchorchik M."/>
            <person name="Won K."/>
            <person name="Lee Y."/>
            <person name="Choi E.D."/>
            <person name="Segonzac C."/>
            <person name="Sohn K.H."/>
        </authorList>
    </citation>
    <scope>NUCLEOTIDE SEQUENCE [LARGE SCALE GENOMIC DNA]</scope>
    <source>
        <strain evidence="1 2">PRI2</strain>
    </source>
</reference>
<accession>A0A4Z1NFG6</accession>
<name>A0A4Z1NFG6_9PEZI</name>
<evidence type="ECO:0000313" key="1">
    <source>
        <dbReference type="EMBL" id="TID13185.1"/>
    </source>
</evidence>
<dbReference type="EMBL" id="SNSC02000028">
    <property type="protein sequence ID" value="TID13185.1"/>
    <property type="molecule type" value="Genomic_DNA"/>
</dbReference>
<proteinExistence type="predicted"/>
<protein>
    <submittedName>
        <fullName evidence="1">Uncharacterized protein</fullName>
    </submittedName>
</protein>
<dbReference type="AlphaFoldDB" id="A0A4Z1NFG6"/>
<evidence type="ECO:0000313" key="2">
    <source>
        <dbReference type="Proteomes" id="UP000298493"/>
    </source>
</evidence>
<gene>
    <name evidence="1" type="ORF">E6O75_ATG10258</name>
</gene>
<sequence>MVAKAIVSSKMPKHPSKIFQKAAGQPKDNFSTLGNSKGEMRIEGLDRGENDRTLIDPLLLSYICKNQPHMFNDLAIVPALENLLKPIDRWPIGGRGGNVRSVIRVSCDMSSDMLRFGVSDFWKDVTVDGAMIGVTRFAICSVVDRPNMVKSQVPQCLSASVLQVQPYPSESTPHVVSHAYHMHMERIIRIIDDEDSEQATGNHPVTLMQFRLL</sequence>
<keyword evidence="2" id="KW-1185">Reference proteome</keyword>
<dbReference type="Proteomes" id="UP000298493">
    <property type="component" value="Unassembled WGS sequence"/>
</dbReference>